<protein>
    <submittedName>
        <fullName evidence="1">Uncharacterized protein</fullName>
    </submittedName>
</protein>
<dbReference type="EMBL" id="CAJNOG010000397">
    <property type="protein sequence ID" value="CAF1220079.1"/>
    <property type="molecule type" value="Genomic_DNA"/>
</dbReference>
<reference evidence="1" key="1">
    <citation type="submission" date="2021-02" db="EMBL/GenBank/DDBJ databases">
        <authorList>
            <person name="Nowell W R."/>
        </authorList>
    </citation>
    <scope>NUCLEOTIDE SEQUENCE</scope>
</reference>
<organism evidence="1 2">
    <name type="scientific">Adineta steineri</name>
    <dbReference type="NCBI Taxonomy" id="433720"/>
    <lineage>
        <taxon>Eukaryota</taxon>
        <taxon>Metazoa</taxon>
        <taxon>Spiralia</taxon>
        <taxon>Gnathifera</taxon>
        <taxon>Rotifera</taxon>
        <taxon>Eurotatoria</taxon>
        <taxon>Bdelloidea</taxon>
        <taxon>Adinetida</taxon>
        <taxon>Adinetidae</taxon>
        <taxon>Adineta</taxon>
    </lineage>
</organism>
<gene>
    <name evidence="1" type="ORF">JYZ213_LOCUS27952</name>
</gene>
<evidence type="ECO:0000313" key="1">
    <source>
        <dbReference type="EMBL" id="CAF1220079.1"/>
    </source>
</evidence>
<accession>A0A814XTA2</accession>
<evidence type="ECO:0000313" key="2">
    <source>
        <dbReference type="Proteomes" id="UP000663845"/>
    </source>
</evidence>
<dbReference type="AlphaFoldDB" id="A0A814XTA2"/>
<name>A0A814XTA2_9BILA</name>
<dbReference type="Proteomes" id="UP000663845">
    <property type="component" value="Unassembled WGS sequence"/>
</dbReference>
<comment type="caution">
    <text evidence="1">The sequence shown here is derived from an EMBL/GenBank/DDBJ whole genome shotgun (WGS) entry which is preliminary data.</text>
</comment>
<proteinExistence type="predicted"/>
<sequence length="235" mass="26489">MEKNLIFELEQQLNNLDIDSNKVDAIIQLKIWQRKMFSSIEKVYLNRLNEIDTIALNITNEIKDKQNQLENIQINDKTTLLKLQHEIDQLKSDIIIDQMIPENLYHQIERTIHIKRDENQDDDDDDLVIIDIENNEEKNEKHIKVVLSSSTVTNSENRVSKIFKSEPVQQALTIGLTQTLTHMGTMAATSTTTIAATAIAKTALLTTAGGIGAMAYGIGRVAAGTTIKLWSFVNS</sequence>